<dbReference type="GO" id="GO:0005737">
    <property type="term" value="C:cytoplasm"/>
    <property type="evidence" value="ECO:0007669"/>
    <property type="project" value="TreeGrafter"/>
</dbReference>
<dbReference type="GO" id="GO:0055088">
    <property type="term" value="P:lipid homeostasis"/>
    <property type="evidence" value="ECO:0007669"/>
    <property type="project" value="TreeGrafter"/>
</dbReference>
<dbReference type="Gene3D" id="3.40.1090.10">
    <property type="entry name" value="Cytosolic phospholipase A2 catalytic domain"/>
    <property type="match status" value="1"/>
</dbReference>
<feature type="domain" description="PNPLA" evidence="3">
    <location>
        <begin position="10"/>
        <end position="174"/>
    </location>
</feature>
<dbReference type="GO" id="GO:0004806">
    <property type="term" value="F:triacylglycerol lipase activity"/>
    <property type="evidence" value="ECO:0007669"/>
    <property type="project" value="TreeGrafter"/>
</dbReference>
<reference evidence="4 5" key="2">
    <citation type="submission" date="2018-11" db="EMBL/GenBank/DDBJ databases">
        <authorList>
            <consortium name="Pathogen Informatics"/>
        </authorList>
    </citation>
    <scope>NUCLEOTIDE SEQUENCE [LARGE SCALE GENOMIC DNA]</scope>
</reference>
<protein>
    <submittedName>
        <fullName evidence="6">PNPLA domain-containing protein</fullName>
    </submittedName>
</protein>
<evidence type="ECO:0000259" key="3">
    <source>
        <dbReference type="PROSITE" id="PS51635"/>
    </source>
</evidence>
<name>A0A183VGU9_TOXCA</name>
<dbReference type="GO" id="GO:0005811">
    <property type="term" value="C:lipid droplet"/>
    <property type="evidence" value="ECO:0007669"/>
    <property type="project" value="TreeGrafter"/>
</dbReference>
<evidence type="ECO:0000313" key="4">
    <source>
        <dbReference type="EMBL" id="VDM51290.1"/>
    </source>
</evidence>
<keyword evidence="5" id="KW-1185">Reference proteome</keyword>
<feature type="short sequence motif" description="GXSXG" evidence="2">
    <location>
        <begin position="43"/>
        <end position="47"/>
    </location>
</feature>
<dbReference type="WBParaSite" id="TCNE_0001997301-mRNA-1">
    <property type="protein sequence ID" value="TCNE_0001997301-mRNA-1"/>
    <property type="gene ID" value="TCNE_0001997301"/>
</dbReference>
<evidence type="ECO:0000256" key="2">
    <source>
        <dbReference type="PROSITE-ProRule" id="PRU01161"/>
    </source>
</evidence>
<dbReference type="InterPro" id="IPR033562">
    <property type="entry name" value="PLPL"/>
</dbReference>
<dbReference type="GO" id="GO:0016020">
    <property type="term" value="C:membrane"/>
    <property type="evidence" value="ECO:0007669"/>
    <property type="project" value="TreeGrafter"/>
</dbReference>
<dbReference type="PROSITE" id="PS51635">
    <property type="entry name" value="PNPLA"/>
    <property type="match status" value="1"/>
</dbReference>
<dbReference type="PANTHER" id="PTHR12406">
    <property type="entry name" value="CALCIUM-INDEPENDENT PHOSPHOLIPASE A2 IPLA2 -RELATED"/>
    <property type="match status" value="1"/>
</dbReference>
<gene>
    <name evidence="4" type="ORF">TCNE_LOCUS19969</name>
</gene>
<dbReference type="InterPro" id="IPR016035">
    <property type="entry name" value="Acyl_Trfase/lysoPLipase"/>
</dbReference>
<organism evidence="5 6">
    <name type="scientific">Toxocara canis</name>
    <name type="common">Canine roundworm</name>
    <dbReference type="NCBI Taxonomy" id="6265"/>
    <lineage>
        <taxon>Eukaryota</taxon>
        <taxon>Metazoa</taxon>
        <taxon>Ecdysozoa</taxon>
        <taxon>Nematoda</taxon>
        <taxon>Chromadorea</taxon>
        <taxon>Rhabditida</taxon>
        <taxon>Spirurina</taxon>
        <taxon>Ascaridomorpha</taxon>
        <taxon>Ascaridoidea</taxon>
        <taxon>Toxocaridae</taxon>
        <taxon>Toxocara</taxon>
    </lineage>
</organism>
<proteinExistence type="predicted"/>
<dbReference type="PANTHER" id="PTHR12406:SF41">
    <property type="entry name" value="BRUMMER, ISOFORM B-RELATED"/>
    <property type="match status" value="1"/>
</dbReference>
<dbReference type="InterPro" id="IPR002641">
    <property type="entry name" value="PNPLA_dom"/>
</dbReference>
<dbReference type="EMBL" id="UYWY01027865">
    <property type="protein sequence ID" value="VDM51290.1"/>
    <property type="molecule type" value="Genomic_DNA"/>
</dbReference>
<evidence type="ECO:0000256" key="1">
    <source>
        <dbReference type="ARBA" id="ARBA00023098"/>
    </source>
</evidence>
<sequence>MAVSLSQTTLSFAGCGFLCIYHAGVCAAVKEYAPQLQRNKMAGASAGSIAAAGLICNICISQATSTILKVVTQVAASSVLISARSRALGALHPSFNLIEVVRANLDATLPDNAHELCTGRLQISLTRECDRKNVVVSDFRSKQELIQVRLLYFSSYSHATSKSFSKTGHSFTRS</sequence>
<comment type="caution">
    <text evidence="2">Lacks conserved residue(s) required for the propagation of feature annotation.</text>
</comment>
<dbReference type="Proteomes" id="UP000050794">
    <property type="component" value="Unassembled WGS sequence"/>
</dbReference>
<evidence type="ECO:0000313" key="6">
    <source>
        <dbReference type="WBParaSite" id="TCNE_0001997301-mRNA-1"/>
    </source>
</evidence>
<dbReference type="Pfam" id="PF01734">
    <property type="entry name" value="Patatin"/>
    <property type="match status" value="1"/>
</dbReference>
<accession>A0A183VGU9</accession>
<evidence type="ECO:0000313" key="5">
    <source>
        <dbReference type="Proteomes" id="UP000050794"/>
    </source>
</evidence>
<reference evidence="6" key="1">
    <citation type="submission" date="2016-06" db="UniProtKB">
        <authorList>
            <consortium name="WormBaseParasite"/>
        </authorList>
    </citation>
    <scope>IDENTIFICATION</scope>
</reference>
<dbReference type="AlphaFoldDB" id="A0A183VGU9"/>
<keyword evidence="1" id="KW-0443">Lipid metabolism</keyword>
<dbReference type="GO" id="GO:0019433">
    <property type="term" value="P:triglyceride catabolic process"/>
    <property type="evidence" value="ECO:0007669"/>
    <property type="project" value="TreeGrafter"/>
</dbReference>
<dbReference type="SUPFAM" id="SSF52151">
    <property type="entry name" value="FabD/lysophospholipase-like"/>
    <property type="match status" value="1"/>
</dbReference>